<name>A0A328VHS5_9CHLR</name>
<feature type="binding site" evidence="7">
    <location>
        <position position="191"/>
    </location>
    <ligand>
        <name>substrate</name>
    </ligand>
</feature>
<dbReference type="CDD" id="cd24133">
    <property type="entry name" value="ASKHA_NBD_TsaD_bac"/>
    <property type="match status" value="1"/>
</dbReference>
<keyword evidence="2 7" id="KW-0819">tRNA processing</keyword>
<dbReference type="HAMAP" id="MF_01445">
    <property type="entry name" value="TsaD"/>
    <property type="match status" value="1"/>
</dbReference>
<feature type="binding site" evidence="7">
    <location>
        <position position="115"/>
    </location>
    <ligand>
        <name>Fe cation</name>
        <dbReference type="ChEBI" id="CHEBI:24875"/>
    </ligand>
</feature>
<evidence type="ECO:0000256" key="7">
    <source>
        <dbReference type="HAMAP-Rule" id="MF_01445"/>
    </source>
</evidence>
<comment type="similarity">
    <text evidence="7">Belongs to the KAE1 / TsaD family.</text>
</comment>
<keyword evidence="1 7" id="KW-0808">Transferase</keyword>
<feature type="binding site" evidence="7">
    <location>
        <begin position="158"/>
        <end position="162"/>
    </location>
    <ligand>
        <name>substrate</name>
    </ligand>
</feature>
<feature type="binding site" evidence="7">
    <location>
        <position position="361"/>
    </location>
    <ligand>
        <name>Fe cation</name>
        <dbReference type="ChEBI" id="CHEBI:24875"/>
    </ligand>
</feature>
<dbReference type="InterPro" id="IPR022450">
    <property type="entry name" value="TsaD"/>
</dbReference>
<dbReference type="Proteomes" id="UP000248706">
    <property type="component" value="Unassembled WGS sequence"/>
</dbReference>
<feature type="domain" description="Gcp-like" evidence="8">
    <location>
        <begin position="149"/>
        <end position="367"/>
    </location>
</feature>
<dbReference type="SUPFAM" id="SSF53067">
    <property type="entry name" value="Actin-like ATPase domain"/>
    <property type="match status" value="1"/>
</dbReference>
<organism evidence="9 10">
    <name type="scientific">Thermogemmatispora tikiterensis</name>
    <dbReference type="NCBI Taxonomy" id="1825093"/>
    <lineage>
        <taxon>Bacteria</taxon>
        <taxon>Bacillati</taxon>
        <taxon>Chloroflexota</taxon>
        <taxon>Ktedonobacteria</taxon>
        <taxon>Thermogemmatisporales</taxon>
        <taxon>Thermogemmatisporaceae</taxon>
        <taxon>Thermogemmatispora</taxon>
    </lineage>
</organism>
<evidence type="ECO:0000256" key="5">
    <source>
        <dbReference type="ARBA" id="ARBA00023315"/>
    </source>
</evidence>
<evidence type="ECO:0000256" key="6">
    <source>
        <dbReference type="ARBA" id="ARBA00048117"/>
    </source>
</evidence>
<dbReference type="PANTHER" id="PTHR11735:SF6">
    <property type="entry name" value="TRNA N6-ADENOSINE THREONYLCARBAMOYLTRANSFERASE, MITOCHONDRIAL"/>
    <property type="match status" value="1"/>
</dbReference>
<comment type="caution">
    <text evidence="9">The sequence shown here is derived from an EMBL/GenBank/DDBJ whole genome shotgun (WGS) entry which is preliminary data.</text>
</comment>
<keyword evidence="4 7" id="KW-0408">Iron</keyword>
<comment type="caution">
    <text evidence="7">Lacks conserved residue(s) required for the propagation of feature annotation.</text>
</comment>
<dbReference type="InterPro" id="IPR017861">
    <property type="entry name" value="KAE1/TsaD"/>
</dbReference>
<dbReference type="Pfam" id="PF00814">
    <property type="entry name" value="TsaD"/>
    <property type="match status" value="2"/>
</dbReference>
<keyword evidence="10" id="KW-1185">Reference proteome</keyword>
<feature type="binding site" evidence="7">
    <location>
        <position position="333"/>
    </location>
    <ligand>
        <name>substrate</name>
    </ligand>
</feature>
<dbReference type="OrthoDB" id="9806197at2"/>
<feature type="binding site" evidence="7">
    <location>
        <position position="204"/>
    </location>
    <ligand>
        <name>substrate</name>
    </ligand>
</feature>
<sequence>MLVLGIESSCDETGAAIVKDGRYLLANVVASQTEIHERYGGVVPEVASRQQLAAILPVIETALQQAHCRWEDIETVAATYGPGLAGSLLVGLTVGKTLALARDLPFLGVNHLEAHIYANWLRPTPDAATPDADLQSGANETECAYLPGDPLFPLICLVVSGAHSELVLMRDHTDYLLLGRTRDDAAGEAFDKVARILGLGYPGGPAIQRAARLAEEELRQQRLPVRNPYRLPRAWLRGTYDFSFSGLKTAMLHLAEGLVADQQSGRPLPSGGRQVSRYTTMGSEAARRGQVHIGLLAAGFQEAIVDVLAVKTRMAAQEYHVRQVLLAGGVAANVALRARLEEELTPLGIRLQYPPIEFCTDNAAMVAAAAFFHRLHGEEHDLDLDVEPNLSLPFRQE</sequence>
<comment type="function">
    <text evidence="7">Required for the formation of a threonylcarbamoyl group on adenosine at position 37 (t(6)A37) in tRNAs that read codons beginning with adenine. Is involved in the transfer of the threonylcarbamoyl moiety of threonylcarbamoyl-AMP (TC-AMP) to the N6 group of A37, together with TsaE and TsaB. TsaD likely plays a direct catalytic role in this reaction.</text>
</comment>
<dbReference type="InterPro" id="IPR000905">
    <property type="entry name" value="Gcp-like_dom"/>
</dbReference>
<evidence type="ECO:0000256" key="1">
    <source>
        <dbReference type="ARBA" id="ARBA00022679"/>
    </source>
</evidence>
<evidence type="ECO:0000313" key="9">
    <source>
        <dbReference type="EMBL" id="RAQ95203.1"/>
    </source>
</evidence>
<dbReference type="GO" id="GO:0061711">
    <property type="term" value="F:tRNA N(6)-L-threonylcarbamoyladenine synthase activity"/>
    <property type="evidence" value="ECO:0007669"/>
    <property type="project" value="UniProtKB-EC"/>
</dbReference>
<dbReference type="GO" id="GO:0005506">
    <property type="term" value="F:iron ion binding"/>
    <property type="evidence" value="ECO:0007669"/>
    <property type="project" value="UniProtKB-UniRule"/>
</dbReference>
<comment type="cofactor">
    <cofactor evidence="7">
        <name>Fe(2+)</name>
        <dbReference type="ChEBI" id="CHEBI:29033"/>
    </cofactor>
    <text evidence="7">Binds 1 Fe(2+) ion per subunit.</text>
</comment>
<dbReference type="FunFam" id="3.30.420.40:FF:000012">
    <property type="entry name" value="tRNA N6-adenosine threonylcarbamoyltransferase"/>
    <property type="match status" value="1"/>
</dbReference>
<dbReference type="PANTHER" id="PTHR11735">
    <property type="entry name" value="TRNA N6-ADENOSINE THREONYLCARBAMOYLTRANSFERASE"/>
    <property type="match status" value="1"/>
</dbReference>
<dbReference type="EMBL" id="MCIF01000002">
    <property type="protein sequence ID" value="RAQ95203.1"/>
    <property type="molecule type" value="Genomic_DNA"/>
</dbReference>
<comment type="subcellular location">
    <subcellularLocation>
        <location evidence="7">Cytoplasm</location>
    </subcellularLocation>
</comment>
<keyword evidence="5 7" id="KW-0012">Acyltransferase</keyword>
<comment type="catalytic activity">
    <reaction evidence="6 7">
        <text>L-threonylcarbamoyladenylate + adenosine(37) in tRNA = N(6)-L-threonylcarbamoyladenosine(37) in tRNA + AMP + H(+)</text>
        <dbReference type="Rhea" id="RHEA:37059"/>
        <dbReference type="Rhea" id="RHEA-COMP:10162"/>
        <dbReference type="Rhea" id="RHEA-COMP:10163"/>
        <dbReference type="ChEBI" id="CHEBI:15378"/>
        <dbReference type="ChEBI" id="CHEBI:73682"/>
        <dbReference type="ChEBI" id="CHEBI:74411"/>
        <dbReference type="ChEBI" id="CHEBI:74418"/>
        <dbReference type="ChEBI" id="CHEBI:456215"/>
        <dbReference type="EC" id="2.3.1.234"/>
    </reaction>
</comment>
<evidence type="ECO:0000256" key="2">
    <source>
        <dbReference type="ARBA" id="ARBA00022694"/>
    </source>
</evidence>
<dbReference type="PRINTS" id="PR00789">
    <property type="entry name" value="OSIALOPTASE"/>
</dbReference>
<dbReference type="EC" id="2.3.1.234" evidence="7"/>
<dbReference type="GO" id="GO:0002949">
    <property type="term" value="P:tRNA threonylcarbamoyladenosine modification"/>
    <property type="evidence" value="ECO:0007669"/>
    <property type="project" value="UniProtKB-UniRule"/>
</dbReference>
<evidence type="ECO:0000256" key="3">
    <source>
        <dbReference type="ARBA" id="ARBA00022723"/>
    </source>
</evidence>
<keyword evidence="7" id="KW-0963">Cytoplasm</keyword>
<dbReference type="RefSeq" id="WP_112427723.1">
    <property type="nucleotide sequence ID" value="NZ_MCIF01000002.1"/>
</dbReference>
<dbReference type="Gene3D" id="3.30.420.40">
    <property type="match status" value="2"/>
</dbReference>
<evidence type="ECO:0000313" key="10">
    <source>
        <dbReference type="Proteomes" id="UP000248706"/>
    </source>
</evidence>
<evidence type="ECO:0000259" key="8">
    <source>
        <dbReference type="Pfam" id="PF00814"/>
    </source>
</evidence>
<proteinExistence type="inferred from homology"/>
<dbReference type="InterPro" id="IPR043129">
    <property type="entry name" value="ATPase_NBD"/>
</dbReference>
<dbReference type="AlphaFoldDB" id="A0A328VHS5"/>
<feature type="domain" description="Gcp-like" evidence="8">
    <location>
        <begin position="24"/>
        <end position="130"/>
    </location>
</feature>
<accession>A0A328VHS5</accession>
<reference evidence="9 10" key="1">
    <citation type="submission" date="2016-08" db="EMBL/GenBank/DDBJ databases">
        <title>Analysis of Carbohydrate Active Enzymes in Thermogemmatispora T81 Reveals Carbohydrate Degradation Ability.</title>
        <authorList>
            <person name="Tomazini A."/>
            <person name="Lal S."/>
            <person name="Stott M."/>
            <person name="Henrissat B."/>
            <person name="Polikarpov I."/>
            <person name="Sparling R."/>
            <person name="Levin D.B."/>
        </authorList>
    </citation>
    <scope>NUCLEOTIDE SEQUENCE [LARGE SCALE GENOMIC DNA]</scope>
    <source>
        <strain evidence="9 10">T81</strain>
    </source>
</reference>
<gene>
    <name evidence="7" type="primary">tsaD</name>
    <name evidence="9" type="ORF">A4R35_06625</name>
</gene>
<dbReference type="GO" id="GO:0005737">
    <property type="term" value="C:cytoplasm"/>
    <property type="evidence" value="ECO:0007669"/>
    <property type="project" value="UniProtKB-SubCell"/>
</dbReference>
<evidence type="ECO:0000256" key="4">
    <source>
        <dbReference type="ARBA" id="ARBA00023004"/>
    </source>
</evidence>
<feature type="binding site" evidence="7">
    <location>
        <position position="111"/>
    </location>
    <ligand>
        <name>Fe cation</name>
        <dbReference type="ChEBI" id="CHEBI:24875"/>
    </ligand>
</feature>
<keyword evidence="3 7" id="KW-0479">Metal-binding</keyword>
<protein>
    <recommendedName>
        <fullName evidence="7">tRNA N6-adenosine threonylcarbamoyltransferase</fullName>
        <ecNumber evidence="7">2.3.1.234</ecNumber>
    </recommendedName>
    <alternativeName>
        <fullName evidence="7">N6-L-threonylcarbamoyladenine synthase</fullName>
        <shortName evidence="7">t(6)A synthase</shortName>
    </alternativeName>
    <alternativeName>
        <fullName evidence="7">t(6)A37 threonylcarbamoyladenosine biosynthesis protein TsaD</fullName>
    </alternativeName>
    <alternativeName>
        <fullName evidence="7">tRNA threonylcarbamoyladenosine biosynthesis protein TsaD</fullName>
    </alternativeName>
</protein>